<dbReference type="Pfam" id="PF13860">
    <property type="entry name" value="FlgD_ig"/>
    <property type="match status" value="1"/>
</dbReference>
<evidence type="ECO:0000256" key="3">
    <source>
        <dbReference type="ARBA" id="ARBA00022795"/>
    </source>
</evidence>
<organism evidence="9 10">
    <name type="scientific">Halomonas hydrothermalis</name>
    <dbReference type="NCBI Taxonomy" id="115561"/>
    <lineage>
        <taxon>Bacteria</taxon>
        <taxon>Pseudomonadati</taxon>
        <taxon>Pseudomonadota</taxon>
        <taxon>Gammaproteobacteria</taxon>
        <taxon>Oceanospirillales</taxon>
        <taxon>Halomonadaceae</taxon>
        <taxon>Halomonas</taxon>
    </lineage>
</organism>
<sequence>MMNTIDPATLSAINGGGSGSQLKQSASDELRSSFLTLLITQLQNQDPLNPMENAEMTSQIAQINTVSGIEQLNTTLQSITSQMDANQALQASGLIGQGVMVPGNKIMLEQDSEGKPYTTPFGIELAKPADQLTAVIVGQGGEVIRRYNLGAVEAGVQSFQWDGKNEQGEAAASGRYTVQLEAKDAEGETLDSTALNYAVVNSVTPNDGSGNIKLDLGAVYGQVQLDQVKQIL</sequence>
<evidence type="ECO:0000256" key="2">
    <source>
        <dbReference type="ARBA" id="ARBA00016013"/>
    </source>
</evidence>
<evidence type="ECO:0000313" key="10">
    <source>
        <dbReference type="Proteomes" id="UP000502259"/>
    </source>
</evidence>
<comment type="similarity">
    <text evidence="1 5">Belongs to the FlgD family.</text>
</comment>
<dbReference type="InterPro" id="IPR005648">
    <property type="entry name" value="FlgD"/>
</dbReference>
<keyword evidence="3 5" id="KW-1005">Bacterial flagellum biogenesis</keyword>
<protein>
    <recommendedName>
        <fullName evidence="2 5">Basal-body rod modification protein FlgD</fullName>
    </recommendedName>
</protein>
<dbReference type="RefSeq" id="WP_408610163.1">
    <property type="nucleotide sequence ID" value="NZ_AP022843.1"/>
</dbReference>
<evidence type="ECO:0000256" key="1">
    <source>
        <dbReference type="ARBA" id="ARBA00010577"/>
    </source>
</evidence>
<evidence type="ECO:0000256" key="6">
    <source>
        <dbReference type="SAM" id="MobiDB-lite"/>
    </source>
</evidence>
<dbReference type="GO" id="GO:0044781">
    <property type="term" value="P:bacterial-type flagellum organization"/>
    <property type="evidence" value="ECO:0007669"/>
    <property type="project" value="UniProtKB-UniRule"/>
</dbReference>
<dbReference type="Pfam" id="PF03963">
    <property type="entry name" value="FlgD"/>
    <property type="match status" value="1"/>
</dbReference>
<feature type="region of interest" description="Disordered" evidence="6">
    <location>
        <begin position="1"/>
        <end position="25"/>
    </location>
</feature>
<feature type="domain" description="FlgD/Vpr Ig-like" evidence="7">
    <location>
        <begin position="118"/>
        <end position="185"/>
    </location>
</feature>
<evidence type="ECO:0000259" key="8">
    <source>
        <dbReference type="Pfam" id="PF13861"/>
    </source>
</evidence>
<dbReference type="Pfam" id="PF13861">
    <property type="entry name" value="FLgD_tudor"/>
    <property type="match status" value="1"/>
</dbReference>
<dbReference type="InterPro" id="IPR025963">
    <property type="entry name" value="FLgD_Tudor"/>
</dbReference>
<dbReference type="EMBL" id="AP022843">
    <property type="protein sequence ID" value="BCB06184.1"/>
    <property type="molecule type" value="Genomic_DNA"/>
</dbReference>
<gene>
    <name evidence="9" type="primary">flgD</name>
    <name evidence="9" type="ORF">HHSLTHF2_00740</name>
</gene>
<dbReference type="Gene3D" id="2.30.30.910">
    <property type="match status" value="1"/>
</dbReference>
<keyword evidence="10" id="KW-1185">Reference proteome</keyword>
<dbReference type="AlphaFoldDB" id="A0A6F8TZ03"/>
<dbReference type="InterPro" id="IPR025965">
    <property type="entry name" value="FlgD/Vpr_Ig-like"/>
</dbReference>
<name>A0A6F8TZ03_9GAMM</name>
<dbReference type="Gene3D" id="2.60.40.4070">
    <property type="match status" value="1"/>
</dbReference>
<comment type="function">
    <text evidence="4 5">Required for flagellar hook formation. May act as a scaffolding protein.</text>
</comment>
<evidence type="ECO:0000256" key="5">
    <source>
        <dbReference type="RuleBase" id="RU362076"/>
    </source>
</evidence>
<evidence type="ECO:0000256" key="4">
    <source>
        <dbReference type="ARBA" id="ARBA00024746"/>
    </source>
</evidence>
<dbReference type="NCBIfam" id="NF005176">
    <property type="entry name" value="PRK06655.1-1"/>
    <property type="match status" value="1"/>
</dbReference>
<evidence type="ECO:0000259" key="7">
    <source>
        <dbReference type="Pfam" id="PF13860"/>
    </source>
</evidence>
<reference evidence="9 10" key="1">
    <citation type="submission" date="2020-03" db="EMBL/GenBank/DDBJ databases">
        <title>Complete Genome Sequence of Halomonas hydrothermalis Strain Slthf2, Halophilic Bacterium Isolated from Deep-Sea Hydrothermal-Vent Environments.</title>
        <authorList>
            <person name="Takeyama N."/>
            <person name="Huang M."/>
            <person name="Sato K."/>
            <person name="Galipon J."/>
            <person name="Arakawa K."/>
        </authorList>
    </citation>
    <scope>NUCLEOTIDE SEQUENCE [LARGE SCALE GENOMIC DNA]</scope>
    <source>
        <strain evidence="9 10">Slthf2</strain>
    </source>
</reference>
<dbReference type="Proteomes" id="UP000502259">
    <property type="component" value="Chromosome"/>
</dbReference>
<feature type="domain" description="FlgD Tudor-like" evidence="8">
    <location>
        <begin position="86"/>
        <end position="229"/>
    </location>
</feature>
<evidence type="ECO:0000313" key="9">
    <source>
        <dbReference type="EMBL" id="BCB06184.1"/>
    </source>
</evidence>
<proteinExistence type="inferred from homology"/>
<accession>A0A6F8TZ03</accession>